<evidence type="ECO:0000313" key="3">
    <source>
        <dbReference type="Proteomes" id="UP000594262"/>
    </source>
</evidence>
<name>A0A7M5WLH3_9CNID</name>
<dbReference type="EnsemblMetazoa" id="CLYHEMT009547.1">
    <property type="protein sequence ID" value="CLYHEMP009547.1"/>
    <property type="gene ID" value="CLYHEMG009547"/>
</dbReference>
<dbReference type="RefSeq" id="XP_066931330.1">
    <property type="nucleotide sequence ID" value="XM_067075229.1"/>
</dbReference>
<sequence>MSSKMYQTNFLIPWLLLFHRQSFTFAAHYLSIQKQNGFVLPSGDLQSINVRSRIECILKCRTKLKKKNGFYTEDNSCFCSNGNFEASNDGNQTGTAYYEIQKHKAIPFSQEFQVDKVPVGATTVEETLQNIIPIQRDNWQLTFKTWRNESANTANILRLTAAPVSQLPAEGNSALLIHMRPDKLKIKTTTSSDPEFMTTINIDFPLNQEVEVKIVNYACQNCPVRLKIFFDGVEKFSNLTTSSVWYNVSCFVPWVISDKRHEATDIKYISNVPLFGTEQSFDEGTIIATIPSWPAGNSAFHVSFKLKINAWSDRWKPILTFDVDGASFRLAYFYFNNHKIVVAHKVDSGDFDRIGTVSASMITLGHYHKCSLRQEKDGNDIYKVKFFFDDEWIGQEINYLPDLTFSNVKIKVYSKDDFDVSFKEFDYSGSD</sequence>
<organism evidence="2 3">
    <name type="scientific">Clytia hemisphaerica</name>
    <dbReference type="NCBI Taxonomy" id="252671"/>
    <lineage>
        <taxon>Eukaryota</taxon>
        <taxon>Metazoa</taxon>
        <taxon>Cnidaria</taxon>
        <taxon>Hydrozoa</taxon>
        <taxon>Hydroidolina</taxon>
        <taxon>Leptothecata</taxon>
        <taxon>Obeliida</taxon>
        <taxon>Clytiidae</taxon>
        <taxon>Clytia</taxon>
    </lineage>
</organism>
<evidence type="ECO:0008006" key="4">
    <source>
        <dbReference type="Google" id="ProtNLM"/>
    </source>
</evidence>
<accession>A0A7M5WLH3</accession>
<evidence type="ECO:0000256" key="1">
    <source>
        <dbReference type="SAM" id="SignalP"/>
    </source>
</evidence>
<feature type="chain" id="PRO_5029746426" description="Cnidarian restricted protein" evidence="1">
    <location>
        <begin position="27"/>
        <end position="431"/>
    </location>
</feature>
<dbReference type="Proteomes" id="UP000594262">
    <property type="component" value="Unplaced"/>
</dbReference>
<dbReference type="GeneID" id="136819065"/>
<feature type="signal peptide" evidence="1">
    <location>
        <begin position="1"/>
        <end position="26"/>
    </location>
</feature>
<dbReference type="AlphaFoldDB" id="A0A7M5WLH3"/>
<reference evidence="2" key="1">
    <citation type="submission" date="2021-01" db="UniProtKB">
        <authorList>
            <consortium name="EnsemblMetazoa"/>
        </authorList>
    </citation>
    <scope>IDENTIFICATION</scope>
</reference>
<keyword evidence="3" id="KW-1185">Reference proteome</keyword>
<evidence type="ECO:0000313" key="2">
    <source>
        <dbReference type="EnsemblMetazoa" id="CLYHEMP009547.1"/>
    </source>
</evidence>
<keyword evidence="1" id="KW-0732">Signal</keyword>
<proteinExistence type="predicted"/>
<protein>
    <recommendedName>
        <fullName evidence="4">Cnidarian restricted protein</fullName>
    </recommendedName>
</protein>